<proteinExistence type="predicted"/>
<dbReference type="EMBL" id="CM023481">
    <property type="protein sequence ID" value="KAH6944699.1"/>
    <property type="molecule type" value="Genomic_DNA"/>
</dbReference>
<reference evidence="1" key="1">
    <citation type="submission" date="2020-05" db="EMBL/GenBank/DDBJ databases">
        <title>Large-scale comparative analyses of tick genomes elucidate their genetic diversity and vector capacities.</title>
        <authorList>
            <person name="Jia N."/>
            <person name="Wang J."/>
            <person name="Shi W."/>
            <person name="Du L."/>
            <person name="Sun Y."/>
            <person name="Zhan W."/>
            <person name="Jiang J."/>
            <person name="Wang Q."/>
            <person name="Zhang B."/>
            <person name="Ji P."/>
            <person name="Sakyi L.B."/>
            <person name="Cui X."/>
            <person name="Yuan T."/>
            <person name="Jiang B."/>
            <person name="Yang W."/>
            <person name="Lam T.T.-Y."/>
            <person name="Chang Q."/>
            <person name="Ding S."/>
            <person name="Wang X."/>
            <person name="Zhu J."/>
            <person name="Ruan X."/>
            <person name="Zhao L."/>
            <person name="Wei J."/>
            <person name="Que T."/>
            <person name="Du C."/>
            <person name="Cheng J."/>
            <person name="Dai P."/>
            <person name="Han X."/>
            <person name="Huang E."/>
            <person name="Gao Y."/>
            <person name="Liu J."/>
            <person name="Shao H."/>
            <person name="Ye R."/>
            <person name="Li L."/>
            <person name="Wei W."/>
            <person name="Wang X."/>
            <person name="Wang C."/>
            <person name="Yang T."/>
            <person name="Huo Q."/>
            <person name="Li W."/>
            <person name="Guo W."/>
            <person name="Chen H."/>
            <person name="Zhou L."/>
            <person name="Ni X."/>
            <person name="Tian J."/>
            <person name="Zhou Y."/>
            <person name="Sheng Y."/>
            <person name="Liu T."/>
            <person name="Pan Y."/>
            <person name="Xia L."/>
            <person name="Li J."/>
            <person name="Zhao F."/>
            <person name="Cao W."/>
        </authorList>
    </citation>
    <scope>NUCLEOTIDE SEQUENCE</scope>
    <source>
        <strain evidence="1">Hyas-2018</strain>
    </source>
</reference>
<protein>
    <submittedName>
        <fullName evidence="1">Uncharacterized protein</fullName>
    </submittedName>
</protein>
<evidence type="ECO:0000313" key="1">
    <source>
        <dbReference type="EMBL" id="KAH6944699.1"/>
    </source>
</evidence>
<evidence type="ECO:0000313" key="2">
    <source>
        <dbReference type="Proteomes" id="UP000821845"/>
    </source>
</evidence>
<keyword evidence="2" id="KW-1185">Reference proteome</keyword>
<sequence>MSSAAGPDPTKAAANLKTCLPREVWVEIFRHLDVETLLTVAEAVPELKCLALSPAVVERVTFEMTTDKRIITKFLLMARQEMV</sequence>
<organism evidence="1 2">
    <name type="scientific">Hyalomma asiaticum</name>
    <name type="common">Tick</name>
    <dbReference type="NCBI Taxonomy" id="266040"/>
    <lineage>
        <taxon>Eukaryota</taxon>
        <taxon>Metazoa</taxon>
        <taxon>Ecdysozoa</taxon>
        <taxon>Arthropoda</taxon>
        <taxon>Chelicerata</taxon>
        <taxon>Arachnida</taxon>
        <taxon>Acari</taxon>
        <taxon>Parasitiformes</taxon>
        <taxon>Ixodida</taxon>
        <taxon>Ixodoidea</taxon>
        <taxon>Ixodidae</taxon>
        <taxon>Hyalomminae</taxon>
        <taxon>Hyalomma</taxon>
    </lineage>
</organism>
<name>A0ACB7TEX4_HYAAI</name>
<comment type="caution">
    <text evidence="1">The sequence shown here is derived from an EMBL/GenBank/DDBJ whole genome shotgun (WGS) entry which is preliminary data.</text>
</comment>
<accession>A0ACB7TEX4</accession>
<gene>
    <name evidence="1" type="ORF">HPB50_004560</name>
</gene>
<dbReference type="Proteomes" id="UP000821845">
    <property type="component" value="Chromosome 1"/>
</dbReference>